<dbReference type="PANTHER" id="PTHR43174:SF1">
    <property type="entry name" value="UDP-N-ACETYLGLUCOSAMINE 2-EPIMERASE"/>
    <property type="match status" value="1"/>
</dbReference>
<evidence type="ECO:0000313" key="2">
    <source>
        <dbReference type="EMBL" id="QVV89127.1"/>
    </source>
</evidence>
<accession>A0A8E7EHL4</accession>
<dbReference type="RefSeq" id="WP_214419928.1">
    <property type="nucleotide sequence ID" value="NZ_CP075546.1"/>
</dbReference>
<dbReference type="Pfam" id="PF02350">
    <property type="entry name" value="Epimerase_2"/>
    <property type="match status" value="1"/>
</dbReference>
<feature type="domain" description="UDP-N-acetylglucosamine 2-epimerase" evidence="1">
    <location>
        <begin position="1"/>
        <end position="61"/>
    </location>
</feature>
<dbReference type="InterPro" id="IPR003331">
    <property type="entry name" value="UDP_GlcNAc_Epimerase_2_dom"/>
</dbReference>
<dbReference type="KEGG" id="mrtj:KHC33_00915"/>
<reference evidence="2 3" key="1">
    <citation type="submission" date="2021-05" db="EMBL/GenBank/DDBJ databases">
        <title>A novel Methanospirillum isolate from a pyrite-forming mixed culture.</title>
        <authorList>
            <person name="Bunk B."/>
            <person name="Sproer C."/>
            <person name="Spring S."/>
            <person name="Pester M."/>
        </authorList>
    </citation>
    <scope>NUCLEOTIDE SEQUENCE [LARGE SCALE GENOMIC DNA]</scope>
    <source>
        <strain evidence="2 3">J.3.6.1-F.2.7.3</strain>
    </source>
</reference>
<evidence type="ECO:0000259" key="1">
    <source>
        <dbReference type="Pfam" id="PF02350"/>
    </source>
</evidence>
<dbReference type="GeneID" id="65095701"/>
<dbReference type="Proteomes" id="UP000680656">
    <property type="component" value="Chromosome"/>
</dbReference>
<keyword evidence="3" id="KW-1185">Reference proteome</keyword>
<dbReference type="PANTHER" id="PTHR43174">
    <property type="entry name" value="UDP-N-ACETYLGLUCOSAMINE 2-EPIMERASE"/>
    <property type="match status" value="1"/>
</dbReference>
<protein>
    <submittedName>
        <fullName evidence="2">UDP-N-acetylglucosamine 2-epimerase</fullName>
    </submittedName>
</protein>
<gene>
    <name evidence="2" type="ORF">KHC33_00915</name>
</gene>
<evidence type="ECO:0000313" key="3">
    <source>
        <dbReference type="Proteomes" id="UP000680656"/>
    </source>
</evidence>
<dbReference type="SUPFAM" id="SSF53756">
    <property type="entry name" value="UDP-Glycosyltransferase/glycogen phosphorylase"/>
    <property type="match status" value="1"/>
</dbReference>
<sequence>MSSAVKILTDSGVIQKKAYLLSVPCITLRENTEWIEIVNTGWNVLVGADRKKIIEMISTFTPPKDIRICLVEVGQ</sequence>
<organism evidence="2 3">
    <name type="scientific">Methanospirillum purgamenti</name>
    <dbReference type="NCBI Taxonomy" id="2834276"/>
    <lineage>
        <taxon>Archaea</taxon>
        <taxon>Methanobacteriati</taxon>
        <taxon>Methanobacteriota</taxon>
        <taxon>Stenosarchaea group</taxon>
        <taxon>Methanomicrobia</taxon>
        <taxon>Methanomicrobiales</taxon>
        <taxon>Methanospirillaceae</taxon>
        <taxon>Methanospirillum</taxon>
    </lineage>
</organism>
<name>A0A8E7EHL4_9EURY</name>
<dbReference type="InterPro" id="IPR029767">
    <property type="entry name" value="WecB-like"/>
</dbReference>
<dbReference type="AlphaFoldDB" id="A0A8E7EHL4"/>
<dbReference type="Gene3D" id="3.40.50.2000">
    <property type="entry name" value="Glycogen Phosphorylase B"/>
    <property type="match status" value="1"/>
</dbReference>
<dbReference type="EMBL" id="CP075546">
    <property type="protein sequence ID" value="QVV89127.1"/>
    <property type="molecule type" value="Genomic_DNA"/>
</dbReference>
<proteinExistence type="predicted"/>